<gene>
    <name evidence="7" type="primary">atsA_40</name>
    <name evidence="7" type="ORF">Pla175_22450</name>
</gene>
<dbReference type="GO" id="GO:0046872">
    <property type="term" value="F:metal ion binding"/>
    <property type="evidence" value="ECO:0007669"/>
    <property type="project" value="UniProtKB-KW"/>
</dbReference>
<keyword evidence="3 7" id="KW-0378">Hydrolase</keyword>
<organism evidence="7 8">
    <name type="scientific">Pirellulimonas nuda</name>
    <dbReference type="NCBI Taxonomy" id="2528009"/>
    <lineage>
        <taxon>Bacteria</taxon>
        <taxon>Pseudomonadati</taxon>
        <taxon>Planctomycetota</taxon>
        <taxon>Planctomycetia</taxon>
        <taxon>Pirellulales</taxon>
        <taxon>Lacipirellulaceae</taxon>
        <taxon>Pirellulimonas</taxon>
    </lineage>
</organism>
<keyword evidence="5" id="KW-0732">Signal</keyword>
<evidence type="ECO:0000256" key="2">
    <source>
        <dbReference type="ARBA" id="ARBA00022723"/>
    </source>
</evidence>
<dbReference type="EC" id="3.1.6.1" evidence="7"/>
<comment type="similarity">
    <text evidence="1">Belongs to the sulfatase family.</text>
</comment>
<accession>A0A518DBL1</accession>
<dbReference type="GO" id="GO:0004065">
    <property type="term" value="F:arylsulfatase activity"/>
    <property type="evidence" value="ECO:0007669"/>
    <property type="project" value="UniProtKB-EC"/>
</dbReference>
<dbReference type="KEGG" id="pnd:Pla175_22450"/>
<reference evidence="7 8" key="1">
    <citation type="submission" date="2019-02" db="EMBL/GenBank/DDBJ databases">
        <title>Deep-cultivation of Planctomycetes and their phenomic and genomic characterization uncovers novel biology.</title>
        <authorList>
            <person name="Wiegand S."/>
            <person name="Jogler M."/>
            <person name="Boedeker C."/>
            <person name="Pinto D."/>
            <person name="Vollmers J."/>
            <person name="Rivas-Marin E."/>
            <person name="Kohn T."/>
            <person name="Peeters S.H."/>
            <person name="Heuer A."/>
            <person name="Rast P."/>
            <person name="Oberbeckmann S."/>
            <person name="Bunk B."/>
            <person name="Jeske O."/>
            <person name="Meyerdierks A."/>
            <person name="Storesund J.E."/>
            <person name="Kallscheuer N."/>
            <person name="Luecker S."/>
            <person name="Lage O.M."/>
            <person name="Pohl T."/>
            <person name="Merkel B.J."/>
            <person name="Hornburger P."/>
            <person name="Mueller R.-W."/>
            <person name="Bruemmer F."/>
            <person name="Labrenz M."/>
            <person name="Spormann A.M."/>
            <person name="Op den Camp H."/>
            <person name="Overmann J."/>
            <person name="Amann R."/>
            <person name="Jetten M.S.M."/>
            <person name="Mascher T."/>
            <person name="Medema M.H."/>
            <person name="Devos D.P."/>
            <person name="Kaster A.-K."/>
            <person name="Ovreas L."/>
            <person name="Rohde M."/>
            <person name="Galperin M.Y."/>
            <person name="Jogler C."/>
        </authorList>
    </citation>
    <scope>NUCLEOTIDE SEQUENCE [LARGE SCALE GENOMIC DNA]</scope>
    <source>
        <strain evidence="7 8">Pla175</strain>
    </source>
</reference>
<dbReference type="Gene3D" id="3.30.1120.10">
    <property type="match status" value="1"/>
</dbReference>
<evidence type="ECO:0000256" key="3">
    <source>
        <dbReference type="ARBA" id="ARBA00022801"/>
    </source>
</evidence>
<dbReference type="InterPro" id="IPR000917">
    <property type="entry name" value="Sulfatase_N"/>
</dbReference>
<dbReference type="PANTHER" id="PTHR42693">
    <property type="entry name" value="ARYLSULFATASE FAMILY MEMBER"/>
    <property type="match status" value="1"/>
</dbReference>
<feature type="signal peptide" evidence="5">
    <location>
        <begin position="1"/>
        <end position="34"/>
    </location>
</feature>
<dbReference type="EMBL" id="CP036291">
    <property type="protein sequence ID" value="QDU88861.1"/>
    <property type="molecule type" value="Genomic_DNA"/>
</dbReference>
<dbReference type="Pfam" id="PF00884">
    <property type="entry name" value="Sulfatase"/>
    <property type="match status" value="1"/>
</dbReference>
<feature type="chain" id="PRO_5021766458" evidence="5">
    <location>
        <begin position="35"/>
        <end position="509"/>
    </location>
</feature>
<dbReference type="PROSITE" id="PS00523">
    <property type="entry name" value="SULFATASE_1"/>
    <property type="match status" value="1"/>
</dbReference>
<evidence type="ECO:0000256" key="4">
    <source>
        <dbReference type="ARBA" id="ARBA00022837"/>
    </source>
</evidence>
<dbReference type="CDD" id="cd16143">
    <property type="entry name" value="ARS_like"/>
    <property type="match status" value="1"/>
</dbReference>
<keyword evidence="4" id="KW-0106">Calcium</keyword>
<protein>
    <submittedName>
        <fullName evidence="7">Arylsulfatase</fullName>
        <ecNumber evidence="7">3.1.6.1</ecNumber>
    </submittedName>
</protein>
<dbReference type="InterPro" id="IPR050738">
    <property type="entry name" value="Sulfatase"/>
</dbReference>
<dbReference type="Proteomes" id="UP000317429">
    <property type="component" value="Chromosome"/>
</dbReference>
<name>A0A518DBL1_9BACT</name>
<dbReference type="Gene3D" id="3.40.720.10">
    <property type="entry name" value="Alkaline Phosphatase, subunit A"/>
    <property type="match status" value="1"/>
</dbReference>
<evidence type="ECO:0000313" key="8">
    <source>
        <dbReference type="Proteomes" id="UP000317429"/>
    </source>
</evidence>
<dbReference type="AlphaFoldDB" id="A0A518DBL1"/>
<proteinExistence type="inferred from homology"/>
<dbReference type="InterPro" id="IPR017850">
    <property type="entry name" value="Alkaline_phosphatase_core_sf"/>
</dbReference>
<dbReference type="PANTHER" id="PTHR42693:SF53">
    <property type="entry name" value="ENDO-4-O-SULFATASE"/>
    <property type="match status" value="1"/>
</dbReference>
<evidence type="ECO:0000313" key="7">
    <source>
        <dbReference type="EMBL" id="QDU88861.1"/>
    </source>
</evidence>
<feature type="domain" description="Sulfatase N-terminal" evidence="6">
    <location>
        <begin position="40"/>
        <end position="368"/>
    </location>
</feature>
<evidence type="ECO:0000256" key="5">
    <source>
        <dbReference type="SAM" id="SignalP"/>
    </source>
</evidence>
<sequence length="509" mass="53921" precursor="true">MTPLLEAAFCSVAMKTMRIIVLAICLAVPAGLCAADAPPPNVVYVLADDLGYGDVRCLNPERGKIETPHIDRLAGQGIVFTDAHSGSSVCTPTRYGVLTGRYAWRTRLQKGVLDGFPEPLIAADRLTVGKLLQAQGYRTACIGKWHLGFTIENSAGAKKAAGASAPAPVGAITQNGPLTRGFDEYLGFQHARSMDSLFVADRVTKSVDPVDVLPLLAAEARAFVSRQAERRQPFFLYFALNSPHTPIVPSAPWRGKSGLGDHGDYVMETDWAVGEVLAAIDEAGVGGDTLVVFSSDNGCSKAANITQLQTQGHYPSASMRGSKADIFDGGHRVPLIARWPGHIKLGSRSDQLVCLTDLIATCAELCGVVLPDTAGEDSISMLPALLGTGAAPRHESVVHHSINGSFAIRQGPWKLELCADSGGWSDPKPGSKAAVRLPQAQLYNLQADIGETNNVLAQHPKVVERLTASLEQIVSNGRSTAGAPQANDVAIRIRKGPATPAKQKYAPSS</sequence>
<keyword evidence="8" id="KW-1185">Reference proteome</keyword>
<keyword evidence="2" id="KW-0479">Metal-binding</keyword>
<dbReference type="InterPro" id="IPR024607">
    <property type="entry name" value="Sulfatase_CS"/>
</dbReference>
<evidence type="ECO:0000259" key="6">
    <source>
        <dbReference type="Pfam" id="PF00884"/>
    </source>
</evidence>
<dbReference type="SUPFAM" id="SSF53649">
    <property type="entry name" value="Alkaline phosphatase-like"/>
    <property type="match status" value="1"/>
</dbReference>
<evidence type="ECO:0000256" key="1">
    <source>
        <dbReference type="ARBA" id="ARBA00008779"/>
    </source>
</evidence>
<dbReference type="PROSITE" id="PS00149">
    <property type="entry name" value="SULFATASE_2"/>
    <property type="match status" value="1"/>
</dbReference>